<dbReference type="InParanoid" id="A0A0H2S9H8"/>
<evidence type="ECO:0000256" key="3">
    <source>
        <dbReference type="SAM" id="SignalP"/>
    </source>
</evidence>
<feature type="transmembrane region" description="Helical" evidence="2">
    <location>
        <begin position="231"/>
        <end position="256"/>
    </location>
</feature>
<name>A0A0H2S9H8_9AGAM</name>
<dbReference type="OrthoDB" id="195231at2759"/>
<evidence type="ECO:0000313" key="5">
    <source>
        <dbReference type="Proteomes" id="UP000053477"/>
    </source>
</evidence>
<keyword evidence="2" id="KW-1133">Transmembrane helix</keyword>
<keyword evidence="5" id="KW-1185">Reference proteome</keyword>
<evidence type="ECO:0000256" key="2">
    <source>
        <dbReference type="SAM" id="Phobius"/>
    </source>
</evidence>
<dbReference type="Proteomes" id="UP000053477">
    <property type="component" value="Unassembled WGS sequence"/>
</dbReference>
<feature type="compositionally biased region" description="Basic and acidic residues" evidence="1">
    <location>
        <begin position="347"/>
        <end position="356"/>
    </location>
</feature>
<feature type="signal peptide" evidence="3">
    <location>
        <begin position="1"/>
        <end position="19"/>
    </location>
</feature>
<dbReference type="AlphaFoldDB" id="A0A0H2S9H8"/>
<feature type="region of interest" description="Disordered" evidence="1">
    <location>
        <begin position="310"/>
        <end position="363"/>
    </location>
</feature>
<organism evidence="4 5">
    <name type="scientific">Schizopora paradoxa</name>
    <dbReference type="NCBI Taxonomy" id="27342"/>
    <lineage>
        <taxon>Eukaryota</taxon>
        <taxon>Fungi</taxon>
        <taxon>Dikarya</taxon>
        <taxon>Basidiomycota</taxon>
        <taxon>Agaricomycotina</taxon>
        <taxon>Agaricomycetes</taxon>
        <taxon>Hymenochaetales</taxon>
        <taxon>Schizoporaceae</taxon>
        <taxon>Schizopora</taxon>
    </lineage>
</organism>
<keyword evidence="3" id="KW-0732">Signal</keyword>
<proteinExistence type="predicted"/>
<evidence type="ECO:0000313" key="4">
    <source>
        <dbReference type="EMBL" id="KLO18388.1"/>
    </source>
</evidence>
<dbReference type="EMBL" id="KQ085895">
    <property type="protein sequence ID" value="KLO18388.1"/>
    <property type="molecule type" value="Genomic_DNA"/>
</dbReference>
<keyword evidence="2" id="KW-0812">Transmembrane</keyword>
<protein>
    <submittedName>
        <fullName evidence="4">Uncharacterized protein</fullName>
    </submittedName>
</protein>
<feature type="chain" id="PRO_5005202285" evidence="3">
    <location>
        <begin position="20"/>
        <end position="363"/>
    </location>
</feature>
<sequence>MLPLTLFSVIYLFAPSALAGSVQINGSCSQSNNRLTVGTYEFDGDCDSVSFCNSGGVCQAKGCRRDIFPFGYAQDDPNLPKLCPSGQFCPDEEDACQSLIAVGGTCQLNRDDECQPPPNAGDLADNRFGTNVDGAVCLNAQCYWANVTLGQTCVVENTPYIVYFSGGEAIDIVSRGNCQVGLYCDSQSLQCTQQLALGATCVADKECSSMNCLASGVCGEAFDVPRHFGTWVYVVVGIGIFGGMIGTLVGLFFLHARQRDQEREKRIQYWREQNAFRQNIMQMRDTARASLLSLPLGGGTNSARSTLYDEQSPITQHQQQQPKGSGLRKMSVDDVGSDGEMDLANVVREREDDAPRFRSARAF</sequence>
<keyword evidence="2" id="KW-0472">Membrane</keyword>
<accession>A0A0H2S9H8</accession>
<evidence type="ECO:0000256" key="1">
    <source>
        <dbReference type="SAM" id="MobiDB-lite"/>
    </source>
</evidence>
<dbReference type="STRING" id="27342.A0A0H2S9H8"/>
<reference evidence="4 5" key="1">
    <citation type="submission" date="2015-04" db="EMBL/GenBank/DDBJ databases">
        <title>Complete genome sequence of Schizopora paradoxa KUC8140, a cosmopolitan wood degrader in East Asia.</title>
        <authorList>
            <consortium name="DOE Joint Genome Institute"/>
            <person name="Min B."/>
            <person name="Park H."/>
            <person name="Jang Y."/>
            <person name="Kim J.-J."/>
            <person name="Kim K.H."/>
            <person name="Pangilinan J."/>
            <person name="Lipzen A."/>
            <person name="Riley R."/>
            <person name="Grigoriev I.V."/>
            <person name="Spatafora J.W."/>
            <person name="Choi I.-G."/>
        </authorList>
    </citation>
    <scope>NUCLEOTIDE SEQUENCE [LARGE SCALE GENOMIC DNA]</scope>
    <source>
        <strain evidence="4 5">KUC8140</strain>
    </source>
</reference>
<gene>
    <name evidence="4" type="ORF">SCHPADRAFT_866758</name>
</gene>